<dbReference type="GO" id="GO:0006152">
    <property type="term" value="P:purine nucleoside catabolic process"/>
    <property type="evidence" value="ECO:0007669"/>
    <property type="project" value="TreeGrafter"/>
</dbReference>
<dbReference type="InterPro" id="IPR036452">
    <property type="entry name" value="Ribo_hydro-like"/>
</dbReference>
<sequence length="308" mass="33226">MIRTVARIRVISDNDYSGDPDGLWQLAHLLLSPDADVRLVIGSHLREGDPFDPSGRSADNAARKAREMAAACGRDGIRIVAGSNAALPAEGSAVRGDAVAAIVEEAMRDDPRPLYVACGGGLTEIASAWLAEPRIAQRLTVVWIGGPEYPGGLVPPGAMPVEYNTLIDPAAARVVFNDSDLPLWQVPRDAYRQALVSMRDLEYRVRPLGPLGELLVDSLEQTRDMMRGHGLDPGGTYILGDNPLVLLTALQSGFEPDPCSSQSFRRPRPRVRDDGTFDFDGAGPEVRVFTRLDVPLMMADLVALLAGH</sequence>
<dbReference type="EMBL" id="BOQN01000022">
    <property type="protein sequence ID" value="GIM90078.1"/>
    <property type="molecule type" value="Genomic_DNA"/>
</dbReference>
<keyword evidence="1" id="KW-0378">Hydrolase</keyword>
<dbReference type="AlphaFoldDB" id="A0A919W4G6"/>
<dbReference type="PANTHER" id="PTHR12304">
    <property type="entry name" value="INOSINE-URIDINE PREFERRING NUCLEOSIDE HYDROLASE"/>
    <property type="match status" value="1"/>
</dbReference>
<evidence type="ECO:0000313" key="5">
    <source>
        <dbReference type="Proteomes" id="UP000677082"/>
    </source>
</evidence>
<evidence type="ECO:0000256" key="1">
    <source>
        <dbReference type="ARBA" id="ARBA00022801"/>
    </source>
</evidence>
<organism evidence="4 5">
    <name type="scientific">Paractinoplanes toevensis</name>
    <dbReference type="NCBI Taxonomy" id="571911"/>
    <lineage>
        <taxon>Bacteria</taxon>
        <taxon>Bacillati</taxon>
        <taxon>Actinomycetota</taxon>
        <taxon>Actinomycetes</taxon>
        <taxon>Micromonosporales</taxon>
        <taxon>Micromonosporaceae</taxon>
        <taxon>Paractinoplanes</taxon>
    </lineage>
</organism>
<accession>A0A919W4G6</accession>
<dbReference type="InterPro" id="IPR001910">
    <property type="entry name" value="Inosine/uridine_hydrolase_dom"/>
</dbReference>
<dbReference type="PANTHER" id="PTHR12304:SF4">
    <property type="entry name" value="URIDINE NUCLEOSIDASE"/>
    <property type="match status" value="1"/>
</dbReference>
<dbReference type="Gene3D" id="3.90.245.10">
    <property type="entry name" value="Ribonucleoside hydrolase-like"/>
    <property type="match status" value="1"/>
</dbReference>
<keyword evidence="5" id="KW-1185">Reference proteome</keyword>
<dbReference type="Proteomes" id="UP000677082">
    <property type="component" value="Unassembled WGS sequence"/>
</dbReference>
<reference evidence="4 5" key="1">
    <citation type="submission" date="2021-03" db="EMBL/GenBank/DDBJ databases">
        <title>Whole genome shotgun sequence of Actinoplanes toevensis NBRC 105298.</title>
        <authorList>
            <person name="Komaki H."/>
            <person name="Tamura T."/>
        </authorList>
    </citation>
    <scope>NUCLEOTIDE SEQUENCE [LARGE SCALE GENOMIC DNA]</scope>
    <source>
        <strain evidence="4 5">NBRC 105298</strain>
    </source>
</reference>
<name>A0A919W4G6_9ACTN</name>
<comment type="caution">
    <text evidence="4">The sequence shown here is derived from an EMBL/GenBank/DDBJ whole genome shotgun (WGS) entry which is preliminary data.</text>
</comment>
<gene>
    <name evidence="4" type="ORF">Ato02nite_018710</name>
</gene>
<protein>
    <recommendedName>
        <fullName evidence="3">Inosine/uridine-preferring nucleoside hydrolase domain-containing protein</fullName>
    </recommendedName>
</protein>
<dbReference type="InterPro" id="IPR023186">
    <property type="entry name" value="IUNH"/>
</dbReference>
<evidence type="ECO:0000313" key="4">
    <source>
        <dbReference type="EMBL" id="GIM90078.1"/>
    </source>
</evidence>
<keyword evidence="2" id="KW-0326">Glycosidase</keyword>
<evidence type="ECO:0000259" key="3">
    <source>
        <dbReference type="Pfam" id="PF01156"/>
    </source>
</evidence>
<feature type="domain" description="Inosine/uridine-preferring nucleoside hydrolase" evidence="3">
    <location>
        <begin position="57"/>
        <end position="227"/>
    </location>
</feature>
<dbReference type="SUPFAM" id="SSF53590">
    <property type="entry name" value="Nucleoside hydrolase"/>
    <property type="match status" value="1"/>
</dbReference>
<evidence type="ECO:0000256" key="2">
    <source>
        <dbReference type="ARBA" id="ARBA00023295"/>
    </source>
</evidence>
<proteinExistence type="predicted"/>
<dbReference type="GO" id="GO:0008477">
    <property type="term" value="F:purine nucleosidase activity"/>
    <property type="evidence" value="ECO:0007669"/>
    <property type="project" value="TreeGrafter"/>
</dbReference>
<dbReference type="GO" id="GO:0005829">
    <property type="term" value="C:cytosol"/>
    <property type="evidence" value="ECO:0007669"/>
    <property type="project" value="TreeGrafter"/>
</dbReference>
<dbReference type="Pfam" id="PF01156">
    <property type="entry name" value="IU_nuc_hydro"/>
    <property type="match status" value="1"/>
</dbReference>